<evidence type="ECO:0000256" key="3">
    <source>
        <dbReference type="ARBA" id="ARBA00022827"/>
    </source>
</evidence>
<dbReference type="InterPro" id="IPR011777">
    <property type="entry name" value="Geranylgeranyl_Rdtase_fam"/>
</dbReference>
<keyword evidence="10" id="KW-1185">Reference proteome</keyword>
<proteinExistence type="predicted"/>
<dbReference type="Proteomes" id="UP001220010">
    <property type="component" value="Unassembled WGS sequence"/>
</dbReference>
<keyword evidence="7" id="KW-1208">Phospholipid metabolism</keyword>
<keyword evidence="2" id="KW-0285">Flavoprotein</keyword>
<evidence type="ECO:0000256" key="6">
    <source>
        <dbReference type="ARBA" id="ARBA00023209"/>
    </source>
</evidence>
<dbReference type="PANTHER" id="PTHR42685:SF18">
    <property type="entry name" value="DIGERANYLGERANYLGLYCEROPHOSPHOLIPID REDUCTASE"/>
    <property type="match status" value="1"/>
</dbReference>
<evidence type="ECO:0000256" key="7">
    <source>
        <dbReference type="ARBA" id="ARBA00023264"/>
    </source>
</evidence>
<evidence type="ECO:0000256" key="5">
    <source>
        <dbReference type="ARBA" id="ARBA00023098"/>
    </source>
</evidence>
<dbReference type="InterPro" id="IPR054715">
    <property type="entry name" value="GGR_cat"/>
</dbReference>
<feature type="domain" description="Digeranylgeranylglycerophospholipid reductase catalytic" evidence="8">
    <location>
        <begin position="158"/>
        <end position="230"/>
    </location>
</feature>
<evidence type="ECO:0000256" key="1">
    <source>
        <dbReference type="ARBA" id="ARBA00022516"/>
    </source>
</evidence>
<sequence>SVAAEAAARRGAQVVLIERKREVGTPVQCGGFLPEVSELEALLPRSEIPGSLADIPERYILARTRLQRIYSPSGEAKEFSVRGRVIDRRSFDRHLVWKAARAGAEVLVGTRADLSGGSLRLSGVYSGEVEARAIIAADGPSSAIARVSGLADRRLVGVCIEYEMAGLDIDPDVVEMYFGTRSAPGGYAWIIPLGEDVANVGVGTIPAQIRGRRLGDLLDSFIADHRIAKEKLRGGKVTAVMRGLVPAGGMPPAIQRDKVLLAGDAAGMVMATSGGGIPLAIVGGDIAGEVAACYISGNGSLAEYEGSIAKAMGRELHNSVRIREVVEKMMSSDRLMDGLFAILSPDQMKATMRGQIPRALERAHEMMAKR</sequence>
<reference evidence="9 10" key="1">
    <citation type="submission" date="2023-03" db="EMBL/GenBank/DDBJ databases">
        <title>WGS of Methanotrichaceae archaeon Mx.</title>
        <authorList>
            <person name="Sorokin D.Y."/>
            <person name="Merkel A.Y."/>
        </authorList>
    </citation>
    <scope>NUCLEOTIDE SEQUENCE [LARGE SCALE GENOMIC DNA]</scope>
    <source>
        <strain evidence="9 10">Mx</strain>
    </source>
</reference>
<dbReference type="SUPFAM" id="SSF51905">
    <property type="entry name" value="FAD/NAD(P)-binding domain"/>
    <property type="match status" value="1"/>
</dbReference>
<evidence type="ECO:0000256" key="2">
    <source>
        <dbReference type="ARBA" id="ARBA00022630"/>
    </source>
</evidence>
<dbReference type="Gene3D" id="3.30.9.10">
    <property type="entry name" value="D-Amino Acid Oxidase, subunit A, domain 2"/>
    <property type="match status" value="1"/>
</dbReference>
<evidence type="ECO:0000313" key="9">
    <source>
        <dbReference type="EMBL" id="MDF0590723.1"/>
    </source>
</evidence>
<name>A0ABT5X7R5_9EURY</name>
<dbReference type="InterPro" id="IPR036188">
    <property type="entry name" value="FAD/NAD-bd_sf"/>
</dbReference>
<comment type="caution">
    <text evidence="9">The sequence shown here is derived from an EMBL/GenBank/DDBJ whole genome shotgun (WGS) entry which is preliminary data.</text>
</comment>
<keyword evidence="4" id="KW-0560">Oxidoreductase</keyword>
<evidence type="ECO:0000256" key="4">
    <source>
        <dbReference type="ARBA" id="ARBA00023002"/>
    </source>
</evidence>
<evidence type="ECO:0000313" key="10">
    <source>
        <dbReference type="Proteomes" id="UP001220010"/>
    </source>
</evidence>
<keyword evidence="1" id="KW-0444">Lipid biosynthesis</keyword>
<keyword evidence="3" id="KW-0274">FAD</keyword>
<dbReference type="NCBIfam" id="TIGR02032">
    <property type="entry name" value="GG-red-SF"/>
    <property type="match status" value="1"/>
</dbReference>
<dbReference type="PANTHER" id="PTHR42685">
    <property type="entry name" value="GERANYLGERANYL DIPHOSPHATE REDUCTASE"/>
    <property type="match status" value="1"/>
</dbReference>
<protein>
    <submittedName>
        <fullName evidence="9">NAD(P)/FAD-dependent oxidoreductase</fullName>
    </submittedName>
</protein>
<dbReference type="EMBL" id="JARFPK010000018">
    <property type="protein sequence ID" value="MDF0590723.1"/>
    <property type="molecule type" value="Genomic_DNA"/>
</dbReference>
<keyword evidence="6" id="KW-0594">Phospholipid biosynthesis</keyword>
<evidence type="ECO:0000259" key="8">
    <source>
        <dbReference type="Pfam" id="PF22578"/>
    </source>
</evidence>
<dbReference type="InterPro" id="IPR050407">
    <property type="entry name" value="Geranylgeranyl_reductase"/>
</dbReference>
<dbReference type="Gene3D" id="3.50.50.60">
    <property type="entry name" value="FAD/NAD(P)-binding domain"/>
    <property type="match status" value="1"/>
</dbReference>
<accession>A0ABT5X7R5</accession>
<dbReference type="RefSeq" id="WP_316966471.1">
    <property type="nucleotide sequence ID" value="NZ_JARFPK010000018.1"/>
</dbReference>
<feature type="non-terminal residue" evidence="9">
    <location>
        <position position="1"/>
    </location>
</feature>
<keyword evidence="5" id="KW-0443">Lipid metabolism</keyword>
<organism evidence="9 10">
    <name type="scientific">Candidatus Methanocrinis natronophilus</name>
    <dbReference type="NCBI Taxonomy" id="3033396"/>
    <lineage>
        <taxon>Archaea</taxon>
        <taxon>Methanobacteriati</taxon>
        <taxon>Methanobacteriota</taxon>
        <taxon>Stenosarchaea group</taxon>
        <taxon>Methanomicrobia</taxon>
        <taxon>Methanotrichales</taxon>
        <taxon>Methanotrichaceae</taxon>
        <taxon>Methanocrinis</taxon>
    </lineage>
</organism>
<dbReference type="Pfam" id="PF22578">
    <property type="entry name" value="GGR_cat"/>
    <property type="match status" value="1"/>
</dbReference>
<gene>
    <name evidence="9" type="ORF">P0O15_05985</name>
</gene>